<dbReference type="InterPro" id="IPR036322">
    <property type="entry name" value="WD40_repeat_dom_sf"/>
</dbReference>
<comment type="subcellular location">
    <subcellularLocation>
        <location evidence="1">Nucleus</location>
    </subcellularLocation>
</comment>
<dbReference type="PANTHER" id="PTHR15052">
    <property type="entry name" value="RNA POLYMERASE III TRANSCRIPTION INITIATION FACTOR COMPLEX SUBUNIT"/>
    <property type="match status" value="1"/>
</dbReference>
<dbReference type="GO" id="GO:0006383">
    <property type="term" value="P:transcription by RNA polymerase III"/>
    <property type="evidence" value="ECO:0007669"/>
    <property type="project" value="TreeGrafter"/>
</dbReference>
<dbReference type="GO" id="GO:0005634">
    <property type="term" value="C:nucleus"/>
    <property type="evidence" value="ECO:0007669"/>
    <property type="project" value="UniProtKB-SubCell"/>
</dbReference>
<keyword evidence="3" id="KW-0539">Nucleus</keyword>
<protein>
    <submittedName>
        <fullName evidence="5">Uncharacterized protein</fullName>
    </submittedName>
</protein>
<dbReference type="PANTHER" id="PTHR15052:SF2">
    <property type="entry name" value="GENERAL TRANSCRIPTION FACTOR 3C POLYPEPTIDE 2"/>
    <property type="match status" value="1"/>
</dbReference>
<evidence type="ECO:0000313" key="6">
    <source>
        <dbReference type="Proteomes" id="UP000886523"/>
    </source>
</evidence>
<evidence type="ECO:0000256" key="4">
    <source>
        <dbReference type="SAM" id="MobiDB-lite"/>
    </source>
</evidence>
<dbReference type="OrthoDB" id="4703at2759"/>
<feature type="region of interest" description="Disordered" evidence="4">
    <location>
        <begin position="1"/>
        <end position="82"/>
    </location>
</feature>
<dbReference type="SUPFAM" id="SSF50978">
    <property type="entry name" value="WD40 repeat-like"/>
    <property type="match status" value="1"/>
</dbReference>
<keyword evidence="2" id="KW-0804">Transcription</keyword>
<reference evidence="5" key="1">
    <citation type="journal article" date="2020" name="Nat. Commun.">
        <title>Large-scale genome sequencing of mycorrhizal fungi provides insights into the early evolution of symbiotic traits.</title>
        <authorList>
            <person name="Miyauchi S."/>
            <person name="Kiss E."/>
            <person name="Kuo A."/>
            <person name="Drula E."/>
            <person name="Kohler A."/>
            <person name="Sanchez-Garcia M."/>
            <person name="Morin E."/>
            <person name="Andreopoulos B."/>
            <person name="Barry K.W."/>
            <person name="Bonito G."/>
            <person name="Buee M."/>
            <person name="Carver A."/>
            <person name="Chen C."/>
            <person name="Cichocki N."/>
            <person name="Clum A."/>
            <person name="Culley D."/>
            <person name="Crous P.W."/>
            <person name="Fauchery L."/>
            <person name="Girlanda M."/>
            <person name="Hayes R.D."/>
            <person name="Keri Z."/>
            <person name="LaButti K."/>
            <person name="Lipzen A."/>
            <person name="Lombard V."/>
            <person name="Magnuson J."/>
            <person name="Maillard F."/>
            <person name="Murat C."/>
            <person name="Nolan M."/>
            <person name="Ohm R.A."/>
            <person name="Pangilinan J."/>
            <person name="Pereira M.F."/>
            <person name="Perotto S."/>
            <person name="Peter M."/>
            <person name="Pfister S."/>
            <person name="Riley R."/>
            <person name="Sitrit Y."/>
            <person name="Stielow J.B."/>
            <person name="Szollosi G."/>
            <person name="Zifcakova L."/>
            <person name="Stursova M."/>
            <person name="Spatafora J.W."/>
            <person name="Tedersoo L."/>
            <person name="Vaario L.M."/>
            <person name="Yamada A."/>
            <person name="Yan M."/>
            <person name="Wang P."/>
            <person name="Xu J."/>
            <person name="Bruns T."/>
            <person name="Baldrian P."/>
            <person name="Vilgalys R."/>
            <person name="Dunand C."/>
            <person name="Henrissat B."/>
            <person name="Grigoriev I.V."/>
            <person name="Hibbett D."/>
            <person name="Nagy L.G."/>
            <person name="Martin F.M."/>
        </authorList>
    </citation>
    <scope>NUCLEOTIDE SEQUENCE</scope>
    <source>
        <strain evidence="5">UP504</strain>
    </source>
</reference>
<dbReference type="InterPro" id="IPR015943">
    <property type="entry name" value="WD40/YVTN_repeat-like_dom_sf"/>
</dbReference>
<evidence type="ECO:0000256" key="1">
    <source>
        <dbReference type="ARBA" id="ARBA00004123"/>
    </source>
</evidence>
<dbReference type="InterPro" id="IPR052416">
    <property type="entry name" value="GTF3C_component"/>
</dbReference>
<proteinExistence type="predicted"/>
<dbReference type="GO" id="GO:0000127">
    <property type="term" value="C:transcription factor TFIIIC complex"/>
    <property type="evidence" value="ECO:0007669"/>
    <property type="project" value="TreeGrafter"/>
</dbReference>
<evidence type="ECO:0000256" key="3">
    <source>
        <dbReference type="ARBA" id="ARBA00023242"/>
    </source>
</evidence>
<dbReference type="AlphaFoldDB" id="A0A9P6DY88"/>
<gene>
    <name evidence="5" type="ORF">BS47DRAFT_1293515</name>
</gene>
<name>A0A9P6DY88_9AGAM</name>
<evidence type="ECO:0000256" key="2">
    <source>
        <dbReference type="ARBA" id="ARBA00023163"/>
    </source>
</evidence>
<dbReference type="Proteomes" id="UP000886523">
    <property type="component" value="Unassembled WGS sequence"/>
</dbReference>
<organism evidence="5 6">
    <name type="scientific">Hydnum rufescens UP504</name>
    <dbReference type="NCBI Taxonomy" id="1448309"/>
    <lineage>
        <taxon>Eukaryota</taxon>
        <taxon>Fungi</taxon>
        <taxon>Dikarya</taxon>
        <taxon>Basidiomycota</taxon>
        <taxon>Agaricomycotina</taxon>
        <taxon>Agaricomycetes</taxon>
        <taxon>Cantharellales</taxon>
        <taxon>Hydnaceae</taxon>
        <taxon>Hydnum</taxon>
    </lineage>
</organism>
<dbReference type="EMBL" id="MU128947">
    <property type="protein sequence ID" value="KAF9515709.1"/>
    <property type="molecule type" value="Genomic_DNA"/>
</dbReference>
<evidence type="ECO:0000313" key="5">
    <source>
        <dbReference type="EMBL" id="KAF9515709.1"/>
    </source>
</evidence>
<dbReference type="Gene3D" id="2.130.10.10">
    <property type="entry name" value="YVTN repeat-like/Quinoprotein amine dehydrogenase"/>
    <property type="match status" value="1"/>
</dbReference>
<accession>A0A9P6DY88</accession>
<sequence length="708" mass="77165">MLSENDVPDLSTGPGKSRRKEPFPRGKRQGSALRPPGGVPSGIQTLHFTQKRPGNRSFAPVNNNGGNRTRPKPLYVNPKPSSRLTCPPAPFEVPKLQSTPTPAGPVFVRLSKSWANSLNPGPVWQLMEDLGWYKELVDTPDGGRTRPVVYDKLKFPGDDLEVLNRDAAMPYLPSDKVTNPDGSLRPSPPVDCLFGPFEDQKSVKLSIFEHLKLVNIVPHSNSHVFNAGGPVWGLDWCPVNDIALKQRDFVQYLAVSTFPTSAYSPIISSKVTRPFPACIQIWSYGPDSQGSEPDPEGANGIVKCGMAVCIESGPAMEIKWCPLPSHDMKEPDHELSKLGILAGVFGDGSVSVYAIPDPTCLRKRGMVNADGPLFVRLAQPLVRIELDGAACTCLDWANSEIIAVACSNGQRAYFIRSPSDDVHSFISLDVLPLNCISVAQVAIRSIAWVRTPPANVEGEEDATKDPTIIASTAYDGSLHLTDTRDPFGHPIFRARDISYGVAFGPYSGGPLAAEHENLLKCYSMMPASLGRGHGTSETKGPVWNISISDYHPYIATAAADGSCMTSNLLKGLRKGGAVPVLTYKIYQMDYNRKTGQYRMLDNLLPIELKDRSSVTRNVKAKKAKGRQRDGSGAWPYEVGVHRVAWNSGAGIGCSPLLASGMACGFCRIDWVRGRFFQDRVPYGDIESLRGENGGVDDFLEEDDEDEEV</sequence>
<keyword evidence="6" id="KW-1185">Reference proteome</keyword>
<comment type="caution">
    <text evidence="5">The sequence shown here is derived from an EMBL/GenBank/DDBJ whole genome shotgun (WGS) entry which is preliminary data.</text>
</comment>